<reference evidence="3" key="1">
    <citation type="journal article" date="2011" name="Nature">
        <title>Genome sequence and analysis of the tuber crop potato.</title>
        <authorList>
            <consortium name="The Potato Genome Sequencing Consortium"/>
        </authorList>
    </citation>
    <scope>NUCLEOTIDE SEQUENCE [LARGE SCALE GENOMIC DNA]</scope>
    <source>
        <strain evidence="3">cv. DM1-3 516 R44</strain>
    </source>
</reference>
<keyword evidence="1" id="KW-1133">Transmembrane helix</keyword>
<dbReference type="Gramene" id="PGSC0003DMT400086984">
    <property type="protein sequence ID" value="PGSC0003DMT400086984"/>
    <property type="gene ID" value="PGSC0003DMG400036555"/>
</dbReference>
<evidence type="ECO:0000256" key="1">
    <source>
        <dbReference type="SAM" id="Phobius"/>
    </source>
</evidence>
<accession>M1DCX7</accession>
<dbReference type="PaxDb" id="4113-PGSC0003DMT400086984"/>
<dbReference type="HOGENOM" id="CLU_2709666_0_0_1"/>
<sequence length="73" mass="7680">MVMTPEEKAELASYQLKDVAHVCLAISFFVPHFSAIAALNITLELMVLTTTLSSSSATTLSTETTSASISSGI</sequence>
<keyword evidence="1" id="KW-0812">Transmembrane</keyword>
<proteinExistence type="predicted"/>
<keyword evidence="1" id="KW-0472">Membrane</keyword>
<feature type="transmembrane region" description="Helical" evidence="1">
    <location>
        <begin position="19"/>
        <end position="43"/>
    </location>
</feature>
<reference evidence="2" key="2">
    <citation type="submission" date="2015-06" db="UniProtKB">
        <authorList>
            <consortium name="EnsemblPlants"/>
        </authorList>
    </citation>
    <scope>IDENTIFICATION</scope>
    <source>
        <strain evidence="2">DM1-3 516 R44</strain>
    </source>
</reference>
<dbReference type="InParanoid" id="M1DCX7"/>
<keyword evidence="3" id="KW-1185">Reference proteome</keyword>
<dbReference type="Proteomes" id="UP000011115">
    <property type="component" value="Unassembled WGS sequence"/>
</dbReference>
<evidence type="ECO:0000313" key="2">
    <source>
        <dbReference type="EnsemblPlants" id="PGSC0003DMT400086984"/>
    </source>
</evidence>
<organism evidence="2 3">
    <name type="scientific">Solanum tuberosum</name>
    <name type="common">Potato</name>
    <dbReference type="NCBI Taxonomy" id="4113"/>
    <lineage>
        <taxon>Eukaryota</taxon>
        <taxon>Viridiplantae</taxon>
        <taxon>Streptophyta</taxon>
        <taxon>Embryophyta</taxon>
        <taxon>Tracheophyta</taxon>
        <taxon>Spermatophyta</taxon>
        <taxon>Magnoliopsida</taxon>
        <taxon>eudicotyledons</taxon>
        <taxon>Gunneridae</taxon>
        <taxon>Pentapetalae</taxon>
        <taxon>asterids</taxon>
        <taxon>lamiids</taxon>
        <taxon>Solanales</taxon>
        <taxon>Solanaceae</taxon>
        <taxon>Solanoideae</taxon>
        <taxon>Solaneae</taxon>
        <taxon>Solanum</taxon>
    </lineage>
</organism>
<dbReference type="EnsemblPlants" id="PGSC0003DMT400086984">
    <property type="protein sequence ID" value="PGSC0003DMT400086984"/>
    <property type="gene ID" value="PGSC0003DMG400036555"/>
</dbReference>
<name>M1DCX7_SOLTU</name>
<dbReference type="AlphaFoldDB" id="M1DCX7"/>
<protein>
    <submittedName>
        <fullName evidence="2">Gag-pol polyprotein</fullName>
    </submittedName>
</protein>
<evidence type="ECO:0000313" key="3">
    <source>
        <dbReference type="Proteomes" id="UP000011115"/>
    </source>
</evidence>